<gene>
    <name evidence="1" type="ORF">DVS28_a0242</name>
</gene>
<dbReference type="AlphaFoldDB" id="A0A346XRV3"/>
<keyword evidence="2" id="KW-1185">Reference proteome</keyword>
<dbReference type="SUPFAM" id="SSF52833">
    <property type="entry name" value="Thioredoxin-like"/>
    <property type="match status" value="1"/>
</dbReference>
<evidence type="ECO:0000313" key="1">
    <source>
        <dbReference type="EMBL" id="AXV04950.1"/>
    </source>
</evidence>
<organism evidence="1 2">
    <name type="scientific">Euzebya pacifica</name>
    <dbReference type="NCBI Taxonomy" id="1608957"/>
    <lineage>
        <taxon>Bacteria</taxon>
        <taxon>Bacillati</taxon>
        <taxon>Actinomycetota</taxon>
        <taxon>Nitriliruptoria</taxon>
        <taxon>Euzebyales</taxon>
    </lineage>
</organism>
<reference evidence="1 2" key="1">
    <citation type="submission" date="2018-09" db="EMBL/GenBank/DDBJ databases">
        <title>Complete genome sequence of Euzebya sp. DY32-46 isolated from seawater of Pacific Ocean.</title>
        <authorList>
            <person name="Xu L."/>
            <person name="Wu Y.-H."/>
            <person name="Xu X.-W."/>
        </authorList>
    </citation>
    <scope>NUCLEOTIDE SEQUENCE [LARGE SCALE GENOMIC DNA]</scope>
    <source>
        <strain evidence="1 2">DY32-46</strain>
    </source>
</reference>
<dbReference type="Proteomes" id="UP000264006">
    <property type="component" value="Chromosome"/>
</dbReference>
<accession>A0A346XRV3</accession>
<name>A0A346XRV3_9ACTN</name>
<protein>
    <recommendedName>
        <fullName evidence="3">Thioredoxin</fullName>
    </recommendedName>
</protein>
<evidence type="ECO:0000313" key="2">
    <source>
        <dbReference type="Proteomes" id="UP000264006"/>
    </source>
</evidence>
<dbReference type="CDD" id="cd02947">
    <property type="entry name" value="TRX_family"/>
    <property type="match status" value="1"/>
</dbReference>
<dbReference type="KEGG" id="euz:DVS28_a0242"/>
<sequence>MPDLPEGLVAVVKRDCPTCVMVVPVLERLWATGLVTVVTQDDPAWPASVDPLHDEDLALSWHHDIEVVPTLLRVADGEVVDRIVGWDREEWEAFTRLSGLGPDLPEFRPGCGSLSVDPDVVDTLRARFAGDGLTSRRVELASAEDDIEAMFDRGWTDGLPVVPPTPERVAAMLTGTTRAPDEVVAVVPPNLAEATVEKVAVNAVMAGCRPEYLPFVIAAVEAACSDRFNMHGLLATTWFAGPVVVVNGPGATRIGMNSGINALGQGNRANATIGRALNLVVRNLGGGHPGGVDRATLGQPGKYTFCFAEDEAGSPWTSLAVDRGFAADATTVTVFAGCGVHGMIDQISRRPESLAASMAASLRSVAHPKLAMAFDAMLVVAPEHARVFADAGWDRGRLHAELTSLLTIPGAEMVRGAGGIDEGLPEGLAEMDIPKFRPGGLLIVHAGGGAGMFSGIIGGWVSGEAGSDPTTVEVRT</sequence>
<dbReference type="InterPro" id="IPR036249">
    <property type="entry name" value="Thioredoxin-like_sf"/>
</dbReference>
<dbReference type="Gene3D" id="3.40.30.10">
    <property type="entry name" value="Glutaredoxin"/>
    <property type="match status" value="1"/>
</dbReference>
<dbReference type="EMBL" id="CP031165">
    <property type="protein sequence ID" value="AXV04950.1"/>
    <property type="molecule type" value="Genomic_DNA"/>
</dbReference>
<proteinExistence type="predicted"/>
<evidence type="ECO:0008006" key="3">
    <source>
        <dbReference type="Google" id="ProtNLM"/>
    </source>
</evidence>